<dbReference type="SUPFAM" id="SSF54631">
    <property type="entry name" value="CBS-domain pair"/>
    <property type="match status" value="2"/>
</dbReference>
<evidence type="ECO:0000256" key="1">
    <source>
        <dbReference type="ARBA" id="ARBA00022737"/>
    </source>
</evidence>
<proteinExistence type="predicted"/>
<evidence type="ECO:0000313" key="5">
    <source>
        <dbReference type="EMBL" id="CEO94560.1"/>
    </source>
</evidence>
<gene>
    <name evidence="5" type="ORF">PBRA_000345</name>
</gene>
<dbReference type="Gene3D" id="3.10.580.10">
    <property type="entry name" value="CBS-domain"/>
    <property type="match status" value="2"/>
</dbReference>
<dbReference type="STRING" id="37360.A0A0G4IHK6"/>
<dbReference type="OrthoDB" id="449052at2759"/>
<dbReference type="PANTHER" id="PTHR13780:SF36">
    <property type="entry name" value="CBS DOMAIN-CONTAINING PROTEIN"/>
    <property type="match status" value="1"/>
</dbReference>
<dbReference type="Pfam" id="PF00571">
    <property type="entry name" value="CBS"/>
    <property type="match status" value="3"/>
</dbReference>
<feature type="domain" description="CBS" evidence="4">
    <location>
        <begin position="160"/>
        <end position="217"/>
    </location>
</feature>
<dbReference type="InterPro" id="IPR050511">
    <property type="entry name" value="AMPK_gamma/SDS23_families"/>
</dbReference>
<keyword evidence="2 3" id="KW-0129">CBS domain</keyword>
<protein>
    <recommendedName>
        <fullName evidence="4">CBS domain-containing protein</fullName>
    </recommendedName>
</protein>
<organism evidence="5 6">
    <name type="scientific">Plasmodiophora brassicae</name>
    <name type="common">Clubroot disease agent</name>
    <dbReference type="NCBI Taxonomy" id="37360"/>
    <lineage>
        <taxon>Eukaryota</taxon>
        <taxon>Sar</taxon>
        <taxon>Rhizaria</taxon>
        <taxon>Endomyxa</taxon>
        <taxon>Phytomyxea</taxon>
        <taxon>Plasmodiophorida</taxon>
        <taxon>Plasmodiophoridae</taxon>
        <taxon>Plasmodiophora</taxon>
    </lineage>
</organism>
<dbReference type="InterPro" id="IPR046342">
    <property type="entry name" value="CBS_dom_sf"/>
</dbReference>
<evidence type="ECO:0000256" key="3">
    <source>
        <dbReference type="PROSITE-ProRule" id="PRU00703"/>
    </source>
</evidence>
<dbReference type="Proteomes" id="UP000039324">
    <property type="component" value="Unassembled WGS sequence"/>
</dbReference>
<dbReference type="EMBL" id="CDSF01000001">
    <property type="protein sequence ID" value="CEO94560.1"/>
    <property type="molecule type" value="Genomic_DNA"/>
</dbReference>
<keyword evidence="6" id="KW-1185">Reference proteome</keyword>
<name>A0A0G4IHK6_PLABS</name>
<dbReference type="SMART" id="SM00116">
    <property type="entry name" value="CBS"/>
    <property type="match status" value="3"/>
</dbReference>
<feature type="domain" description="CBS" evidence="4">
    <location>
        <begin position="86"/>
        <end position="144"/>
    </location>
</feature>
<feature type="domain" description="CBS" evidence="4">
    <location>
        <begin position="235"/>
        <end position="289"/>
    </location>
</feature>
<dbReference type="PANTHER" id="PTHR13780">
    <property type="entry name" value="AMP-ACTIVATED PROTEIN KINASE, GAMMA REGULATORY SUBUNIT"/>
    <property type="match status" value="1"/>
</dbReference>
<dbReference type="AlphaFoldDB" id="A0A0G4IHK6"/>
<dbReference type="InterPro" id="IPR000644">
    <property type="entry name" value="CBS_dom"/>
</dbReference>
<sequence>MTREEVSRALHRALAQHGALAVQSPSQADLVAGQTFIGYLDCRDLVSFCVFASDESNWQPSLGDLVKIGSKGAPVAATAVTVSYLARRHPFSYVYTTDSLAVVASRLAQREVHRVPVVDKATGEMVALITQSALVQWVVDNKALLGDVLRHPLKDIGPLGTSPVVSVCATSPVLDAFKLMDEHKISAVGVVSQAKGDLVATVSSSDIKFFLRTKFPMTHTVMEFVQSINDQMVDIRSPLICASRNTPLGDVIGRMAKAKVHRVFLVDGKDKPVGIVSVTDVMKLLGDRK</sequence>
<evidence type="ECO:0000256" key="2">
    <source>
        <dbReference type="ARBA" id="ARBA00023122"/>
    </source>
</evidence>
<evidence type="ECO:0000313" key="6">
    <source>
        <dbReference type="Proteomes" id="UP000039324"/>
    </source>
</evidence>
<keyword evidence="1" id="KW-0677">Repeat</keyword>
<dbReference type="CDD" id="cd02205">
    <property type="entry name" value="CBS_pair_SF"/>
    <property type="match status" value="2"/>
</dbReference>
<reference evidence="5 6" key="1">
    <citation type="submission" date="2015-02" db="EMBL/GenBank/DDBJ databases">
        <authorList>
            <person name="Chooi Y.-H."/>
        </authorList>
    </citation>
    <scope>NUCLEOTIDE SEQUENCE [LARGE SCALE GENOMIC DNA]</scope>
    <source>
        <strain evidence="5">E3</strain>
    </source>
</reference>
<accession>A0A0G4IHK6</accession>
<dbReference type="OMA" id="VRQQDYK"/>
<evidence type="ECO:0000259" key="4">
    <source>
        <dbReference type="PROSITE" id="PS51371"/>
    </source>
</evidence>
<dbReference type="PROSITE" id="PS51371">
    <property type="entry name" value="CBS"/>
    <property type="match status" value="3"/>
</dbReference>